<dbReference type="AlphaFoldDB" id="A0A381ZD77"/>
<reference evidence="1" key="1">
    <citation type="submission" date="2018-05" db="EMBL/GenBank/DDBJ databases">
        <authorList>
            <person name="Lanie J.A."/>
            <person name="Ng W.-L."/>
            <person name="Kazmierczak K.M."/>
            <person name="Andrzejewski T.M."/>
            <person name="Davidsen T.M."/>
            <person name="Wayne K.J."/>
            <person name="Tettelin H."/>
            <person name="Glass J.I."/>
            <person name="Rusch D."/>
            <person name="Podicherti R."/>
            <person name="Tsui H.-C.T."/>
            <person name="Winkler M.E."/>
        </authorList>
    </citation>
    <scope>NUCLEOTIDE SEQUENCE</scope>
</reference>
<sequence length="43" mass="5043">MITDGFVLHDYFVFQRCCSEMLITYLGWSQGLYFSEGACFFES</sequence>
<protein>
    <submittedName>
        <fullName evidence="1">Uncharacterized protein</fullName>
    </submittedName>
</protein>
<organism evidence="1">
    <name type="scientific">marine metagenome</name>
    <dbReference type="NCBI Taxonomy" id="408172"/>
    <lineage>
        <taxon>unclassified sequences</taxon>
        <taxon>metagenomes</taxon>
        <taxon>ecological metagenomes</taxon>
    </lineage>
</organism>
<name>A0A381ZD77_9ZZZZ</name>
<dbReference type="EMBL" id="UINC01020863">
    <property type="protein sequence ID" value="SVA87190.1"/>
    <property type="molecule type" value="Genomic_DNA"/>
</dbReference>
<gene>
    <name evidence="1" type="ORF">METZ01_LOCUS140044</name>
</gene>
<proteinExistence type="predicted"/>
<accession>A0A381ZD77</accession>
<evidence type="ECO:0000313" key="1">
    <source>
        <dbReference type="EMBL" id="SVA87190.1"/>
    </source>
</evidence>